<dbReference type="AlphaFoldDB" id="A0A010YWE2"/>
<proteinExistence type="predicted"/>
<dbReference type="SUPFAM" id="SSF54427">
    <property type="entry name" value="NTF2-like"/>
    <property type="match status" value="1"/>
</dbReference>
<keyword evidence="3" id="KW-1185">Reference proteome</keyword>
<dbReference type="InterPro" id="IPR037401">
    <property type="entry name" value="SnoaL-like"/>
</dbReference>
<dbReference type="RefSeq" id="WP_063725647.1">
    <property type="nucleotide sequence ID" value="NZ_KK073874.1"/>
</dbReference>
<comment type="caution">
    <text evidence="2">The sequence shown here is derived from an EMBL/GenBank/DDBJ whole genome shotgun (WGS) entry which is preliminary data.</text>
</comment>
<reference evidence="2 3" key="1">
    <citation type="submission" date="2013-07" db="EMBL/GenBank/DDBJ databases">
        <authorList>
            <consortium name="DOE Joint Genome Institute"/>
            <person name="Eisen J."/>
            <person name="Huntemann M."/>
            <person name="Han J."/>
            <person name="Chen A."/>
            <person name="Kyrpides N."/>
            <person name="Mavromatis K."/>
            <person name="Markowitz V."/>
            <person name="Palaniappan K."/>
            <person name="Ivanova N."/>
            <person name="Schaumberg A."/>
            <person name="Pati A."/>
            <person name="Liolios K."/>
            <person name="Nordberg H.P."/>
            <person name="Cantor M.N."/>
            <person name="Hua S.X."/>
            <person name="Woyke T."/>
        </authorList>
    </citation>
    <scope>NUCLEOTIDE SEQUENCE [LARGE SCALE GENOMIC DNA]</scope>
    <source>
        <strain evidence="2 3">DSM 44712</strain>
    </source>
</reference>
<name>A0A010YWE2_9ACTN</name>
<dbReference type="InterPro" id="IPR032710">
    <property type="entry name" value="NTF2-like_dom_sf"/>
</dbReference>
<evidence type="ECO:0000313" key="2">
    <source>
        <dbReference type="EMBL" id="EXG79468.1"/>
    </source>
</evidence>
<dbReference type="Pfam" id="PF12680">
    <property type="entry name" value="SnoaL_2"/>
    <property type="match status" value="1"/>
</dbReference>
<evidence type="ECO:0000313" key="3">
    <source>
        <dbReference type="Proteomes" id="UP000021053"/>
    </source>
</evidence>
<organism evidence="2 3">
    <name type="scientific">Cryptosporangium arvum DSM 44712</name>
    <dbReference type="NCBI Taxonomy" id="927661"/>
    <lineage>
        <taxon>Bacteria</taxon>
        <taxon>Bacillati</taxon>
        <taxon>Actinomycetota</taxon>
        <taxon>Actinomycetes</taxon>
        <taxon>Cryptosporangiales</taxon>
        <taxon>Cryptosporangiaceae</taxon>
        <taxon>Cryptosporangium</taxon>
    </lineage>
</organism>
<dbReference type="EMBL" id="JFBT01000001">
    <property type="protein sequence ID" value="EXG79468.1"/>
    <property type="molecule type" value="Genomic_DNA"/>
</dbReference>
<accession>A0A010YWE2</accession>
<feature type="domain" description="SnoaL-like" evidence="1">
    <location>
        <begin position="6"/>
        <end position="102"/>
    </location>
</feature>
<sequence>MSNAVVERLIGALNSQDLDAIASCFGPDFRGEWPAHPGRDVHGPEQVRRNWEMIFTTSPDITIAMTNAVEVGDEVWGEWHYTRAAGQDLRGVIIITVGDDLVQRSRFYMEPVDAPSASTPGGPRLARD</sequence>
<evidence type="ECO:0000259" key="1">
    <source>
        <dbReference type="Pfam" id="PF12680"/>
    </source>
</evidence>
<gene>
    <name evidence="2" type="ORF">CryarDRAFT_0507</name>
</gene>
<dbReference type="Proteomes" id="UP000021053">
    <property type="component" value="Unassembled WGS sequence"/>
</dbReference>
<protein>
    <recommendedName>
        <fullName evidence="1">SnoaL-like domain-containing protein</fullName>
    </recommendedName>
</protein>
<dbReference type="HOGENOM" id="CLU_143972_0_0_11"/>
<dbReference type="OrthoDB" id="3542814at2"/>
<dbReference type="Gene3D" id="3.10.450.50">
    <property type="match status" value="1"/>
</dbReference>